<evidence type="ECO:0008006" key="3">
    <source>
        <dbReference type="Google" id="ProtNLM"/>
    </source>
</evidence>
<dbReference type="Proteomes" id="UP000599383">
    <property type="component" value="Unassembled WGS sequence"/>
</dbReference>
<dbReference type="EMBL" id="WVQY01000005">
    <property type="protein sequence ID" value="NOD31292.1"/>
    <property type="molecule type" value="Genomic_DNA"/>
</dbReference>
<name>A0ABX1WDI2_9RHOB</name>
<proteinExistence type="predicted"/>
<reference evidence="1 2" key="1">
    <citation type="submission" date="2019-12" db="EMBL/GenBank/DDBJ databases">
        <title>Ruegeria JWLKs population differentiation of coral mucus and skeleton niches.</title>
        <authorList>
            <person name="Luo D."/>
        </authorList>
    </citation>
    <scope>NUCLEOTIDE SEQUENCE [LARGE SCALE GENOMIC DNA]</scope>
    <source>
        <strain evidence="1 2">HKCCD6238</strain>
    </source>
</reference>
<accession>A0ABX1WDI2</accession>
<evidence type="ECO:0000313" key="1">
    <source>
        <dbReference type="EMBL" id="NOD31292.1"/>
    </source>
</evidence>
<organism evidence="1 2">
    <name type="scientific">Ruegeria atlantica</name>
    <dbReference type="NCBI Taxonomy" id="81569"/>
    <lineage>
        <taxon>Bacteria</taxon>
        <taxon>Pseudomonadati</taxon>
        <taxon>Pseudomonadota</taxon>
        <taxon>Alphaproteobacteria</taxon>
        <taxon>Rhodobacterales</taxon>
        <taxon>Roseobacteraceae</taxon>
        <taxon>Ruegeria</taxon>
    </lineage>
</organism>
<keyword evidence="2" id="KW-1185">Reference proteome</keyword>
<dbReference type="RefSeq" id="WP_171363843.1">
    <property type="nucleotide sequence ID" value="NZ_WVQY01000005.1"/>
</dbReference>
<comment type="caution">
    <text evidence="1">The sequence shown here is derived from an EMBL/GenBank/DDBJ whole genome shotgun (WGS) entry which is preliminary data.</text>
</comment>
<sequence>MNKLAKIEDYRMPQDEFTICDGNAAGEIRLEYWGDDGIEYFVRLDDYTDWSRCREQLEENNLNSVQVARAMFQIMAYDIGVSNSEIIPNS</sequence>
<protein>
    <recommendedName>
        <fullName evidence="3">KTSC domain-containing protein</fullName>
    </recommendedName>
</protein>
<gene>
    <name evidence="1" type="ORF">GS617_13515</name>
</gene>
<evidence type="ECO:0000313" key="2">
    <source>
        <dbReference type="Proteomes" id="UP000599383"/>
    </source>
</evidence>